<dbReference type="Proteomes" id="UP000078546">
    <property type="component" value="Unassembled WGS sequence"/>
</dbReference>
<reference evidence="3 4" key="2">
    <citation type="submission" date="2016-05" db="EMBL/GenBank/DDBJ databases">
        <authorList>
            <person name="Naeem Raeece"/>
        </authorList>
    </citation>
    <scope>NUCLEOTIDE SEQUENCE [LARGE SCALE GENOMIC DNA]</scope>
</reference>
<organism evidence="1 4">
    <name type="scientific">Plasmodium ovale curtisi</name>
    <dbReference type="NCBI Taxonomy" id="864141"/>
    <lineage>
        <taxon>Eukaryota</taxon>
        <taxon>Sar</taxon>
        <taxon>Alveolata</taxon>
        <taxon>Apicomplexa</taxon>
        <taxon>Aconoidasida</taxon>
        <taxon>Haemosporida</taxon>
        <taxon>Plasmodiidae</taxon>
        <taxon>Plasmodium</taxon>
        <taxon>Plasmodium (Plasmodium)</taxon>
    </lineage>
</organism>
<dbReference type="AlphaFoldDB" id="A0A1A8VS21"/>
<reference evidence="1" key="1">
    <citation type="submission" date="2016-05" db="EMBL/GenBank/DDBJ databases">
        <authorList>
            <person name="Lavstsen T."/>
            <person name="Jespersen J.S."/>
        </authorList>
    </citation>
    <scope>NUCLEOTIDE SEQUENCE [LARGE SCALE GENOMIC DNA]</scope>
</reference>
<gene>
    <name evidence="2" type="ORF">POVCU1_049230</name>
    <name evidence="1" type="ORF">POVCU2_0013950</name>
</gene>
<dbReference type="Proteomes" id="UP000078560">
    <property type="component" value="Unassembled WGS sequence"/>
</dbReference>
<evidence type="ECO:0000313" key="4">
    <source>
        <dbReference type="Proteomes" id="UP000078560"/>
    </source>
</evidence>
<evidence type="ECO:0008006" key="5">
    <source>
        <dbReference type="Google" id="ProtNLM"/>
    </source>
</evidence>
<evidence type="ECO:0000313" key="3">
    <source>
        <dbReference type="Proteomes" id="UP000078546"/>
    </source>
</evidence>
<proteinExistence type="predicted"/>
<protein>
    <recommendedName>
        <fullName evidence="5">PIR Superfamily Protein</fullName>
    </recommendedName>
</protein>
<dbReference type="EMBL" id="FLQU01000197">
    <property type="protein sequence ID" value="SBS82113.1"/>
    <property type="molecule type" value="Genomic_DNA"/>
</dbReference>
<name>A0A1A8VS21_PLAOA</name>
<accession>A0A1A8VS21</accession>
<evidence type="ECO:0000313" key="1">
    <source>
        <dbReference type="EMBL" id="SBS82113.1"/>
    </source>
</evidence>
<evidence type="ECO:0000313" key="2">
    <source>
        <dbReference type="EMBL" id="SBS98855.1"/>
    </source>
</evidence>
<dbReference type="EMBL" id="FLQV01000983">
    <property type="protein sequence ID" value="SBS98855.1"/>
    <property type="molecule type" value="Genomic_DNA"/>
</dbReference>
<sequence length="98" mass="11433">MYIRDYGYDTSVFYNNVKILFNIDLESRVCKTFINRIDDGIFNNLKTTYKLNILFSHYSEISTNKHKSNCPYADAFVLLYNNEIGKCYNTGSSICVKN</sequence>